<evidence type="ECO:0000313" key="2">
    <source>
        <dbReference type="Proteomes" id="UP000054279"/>
    </source>
</evidence>
<dbReference type="EMBL" id="KN837234">
    <property type="protein sequence ID" value="KIJ31927.1"/>
    <property type="molecule type" value="Genomic_DNA"/>
</dbReference>
<dbReference type="HOGENOM" id="CLU_1135836_0_0_1"/>
<accession>A0A0C9URX2</accession>
<protein>
    <recommendedName>
        <fullName evidence="3">DNA helicase</fullName>
    </recommendedName>
</protein>
<proteinExistence type="predicted"/>
<dbReference type="OrthoDB" id="2986975at2759"/>
<reference evidence="1 2" key="1">
    <citation type="submission" date="2014-06" db="EMBL/GenBank/DDBJ databases">
        <title>Evolutionary Origins and Diversification of the Mycorrhizal Mutualists.</title>
        <authorList>
            <consortium name="DOE Joint Genome Institute"/>
            <consortium name="Mycorrhizal Genomics Consortium"/>
            <person name="Kohler A."/>
            <person name="Kuo A."/>
            <person name="Nagy L.G."/>
            <person name="Floudas D."/>
            <person name="Copeland A."/>
            <person name="Barry K.W."/>
            <person name="Cichocki N."/>
            <person name="Veneault-Fourrey C."/>
            <person name="LaButti K."/>
            <person name="Lindquist E.A."/>
            <person name="Lipzen A."/>
            <person name="Lundell T."/>
            <person name="Morin E."/>
            <person name="Murat C."/>
            <person name="Riley R."/>
            <person name="Ohm R."/>
            <person name="Sun H."/>
            <person name="Tunlid A."/>
            <person name="Henrissat B."/>
            <person name="Grigoriev I.V."/>
            <person name="Hibbett D.S."/>
            <person name="Martin F."/>
        </authorList>
    </citation>
    <scope>NUCLEOTIDE SEQUENCE [LARGE SCALE GENOMIC DNA]</scope>
    <source>
        <strain evidence="1 2">SS14</strain>
    </source>
</reference>
<dbReference type="AlphaFoldDB" id="A0A0C9URX2"/>
<organism evidence="1 2">
    <name type="scientific">Sphaerobolus stellatus (strain SS14)</name>
    <dbReference type="NCBI Taxonomy" id="990650"/>
    <lineage>
        <taxon>Eukaryota</taxon>
        <taxon>Fungi</taxon>
        <taxon>Dikarya</taxon>
        <taxon>Basidiomycota</taxon>
        <taxon>Agaricomycotina</taxon>
        <taxon>Agaricomycetes</taxon>
        <taxon>Phallomycetidae</taxon>
        <taxon>Geastrales</taxon>
        <taxon>Sphaerobolaceae</taxon>
        <taxon>Sphaerobolus</taxon>
    </lineage>
</organism>
<evidence type="ECO:0008006" key="3">
    <source>
        <dbReference type="Google" id="ProtNLM"/>
    </source>
</evidence>
<evidence type="ECO:0000313" key="1">
    <source>
        <dbReference type="EMBL" id="KIJ31927.1"/>
    </source>
</evidence>
<sequence>YLVVDECSMVVLDTLALLSRIVQEVKGRHEKVALYRQTIPNMLWTQIGQNIFSQFNTAIILRQQMRMRTDPEWGALLEHPRVGACSANNIRQLHNLNQRRHGVQAKWNSAALHKHCCLNGKILFVSPAEDTIGMPGQQLMQYKNMKVGQKSKLRLAPIVELAKGMRAVIMLNLSVSADITNGTLGTIEKIFLDPREPPITSRESVVKLKYPPALLISNQTALAIFHFQIHPKALFQFQHWKLELR</sequence>
<dbReference type="Proteomes" id="UP000054279">
    <property type="component" value="Unassembled WGS sequence"/>
</dbReference>
<keyword evidence="2" id="KW-1185">Reference proteome</keyword>
<name>A0A0C9URX2_SPHS4</name>
<feature type="non-terminal residue" evidence="1">
    <location>
        <position position="1"/>
    </location>
</feature>
<gene>
    <name evidence="1" type="ORF">M422DRAFT_185243</name>
</gene>